<accession>A0ABU7XFA2</accession>
<keyword evidence="3" id="KW-1185">Reference proteome</keyword>
<sequence>MPHARKTAIAATTLIIATLAGAWAQAAAPATIAVLDFDYVDTSGEERDQKDQHEARLRAFGAALRQDLGADGAYRVVTLDCGPVPCSAGRMTPQALFEAAKKAGAQFILYGGVHKMSTLVQWAQAQMVDVEKNLLIDDRTLTFRGDDDESWRRAEQYLARQIAESARRERAK</sequence>
<evidence type="ECO:0000313" key="3">
    <source>
        <dbReference type="Proteomes" id="UP001350748"/>
    </source>
</evidence>
<feature type="signal peptide" evidence="1">
    <location>
        <begin position="1"/>
        <end position="26"/>
    </location>
</feature>
<dbReference type="EMBL" id="JAZHYN010000007">
    <property type="protein sequence ID" value="MEF3365697.1"/>
    <property type="molecule type" value="Genomic_DNA"/>
</dbReference>
<dbReference type="Proteomes" id="UP001350748">
    <property type="component" value="Unassembled WGS sequence"/>
</dbReference>
<dbReference type="RefSeq" id="WP_332080624.1">
    <property type="nucleotide sequence ID" value="NZ_JAZHYN010000007.1"/>
</dbReference>
<evidence type="ECO:0000256" key="1">
    <source>
        <dbReference type="SAM" id="SignalP"/>
    </source>
</evidence>
<organism evidence="2 3">
    <name type="scientific">Methylocystis borbori</name>
    <dbReference type="NCBI Taxonomy" id="3118750"/>
    <lineage>
        <taxon>Bacteria</taxon>
        <taxon>Pseudomonadati</taxon>
        <taxon>Pseudomonadota</taxon>
        <taxon>Alphaproteobacteria</taxon>
        <taxon>Hyphomicrobiales</taxon>
        <taxon>Methylocystaceae</taxon>
        <taxon>Methylocystis</taxon>
    </lineage>
</organism>
<protein>
    <submittedName>
        <fullName evidence="2">DUF2380 domain-containing protein</fullName>
    </submittedName>
</protein>
<comment type="caution">
    <text evidence="2">The sequence shown here is derived from an EMBL/GenBank/DDBJ whole genome shotgun (WGS) entry which is preliminary data.</text>
</comment>
<reference evidence="2 3" key="1">
    <citation type="submission" date="2024-02" db="EMBL/GenBank/DDBJ databases">
        <authorList>
            <person name="Grouzdev D."/>
        </authorList>
    </citation>
    <scope>NUCLEOTIDE SEQUENCE [LARGE SCALE GENOMIC DNA]</scope>
    <source>
        <strain evidence="2 3">9N</strain>
    </source>
</reference>
<dbReference type="Pfam" id="PF11684">
    <property type="entry name" value="DUF3280"/>
    <property type="match status" value="1"/>
</dbReference>
<name>A0ABU7XFA2_9HYPH</name>
<keyword evidence="1" id="KW-0732">Signal</keyword>
<dbReference type="InterPro" id="IPR021698">
    <property type="entry name" value="DUF3280"/>
</dbReference>
<proteinExistence type="predicted"/>
<evidence type="ECO:0000313" key="2">
    <source>
        <dbReference type="EMBL" id="MEF3365697.1"/>
    </source>
</evidence>
<gene>
    <name evidence="2" type="ORF">V3H18_04025</name>
</gene>
<feature type="chain" id="PRO_5045098078" evidence="1">
    <location>
        <begin position="27"/>
        <end position="172"/>
    </location>
</feature>